<dbReference type="RefSeq" id="XP_028132059.1">
    <property type="nucleotide sequence ID" value="XM_028276258.1"/>
</dbReference>
<dbReference type="Pfam" id="PF07707">
    <property type="entry name" value="BACK"/>
    <property type="match status" value="1"/>
</dbReference>
<dbReference type="AlphaFoldDB" id="A0A6P7F8D2"/>
<evidence type="ECO:0000256" key="3">
    <source>
        <dbReference type="ARBA" id="ARBA00023203"/>
    </source>
</evidence>
<proteinExistence type="predicted"/>
<dbReference type="InterPro" id="IPR011333">
    <property type="entry name" value="SKP1/BTB/POZ_sf"/>
</dbReference>
<feature type="domain" description="BTB" evidence="4">
    <location>
        <begin position="5"/>
        <end position="72"/>
    </location>
</feature>
<dbReference type="PANTHER" id="PTHR24412:SF419">
    <property type="entry name" value="KELCH-LIKE PROTEIN 20"/>
    <property type="match status" value="1"/>
</dbReference>
<evidence type="ECO:0000256" key="2">
    <source>
        <dbReference type="ARBA" id="ARBA00022737"/>
    </source>
</evidence>
<dbReference type="Pfam" id="PF00651">
    <property type="entry name" value="BTB"/>
    <property type="match status" value="1"/>
</dbReference>
<keyword evidence="1" id="KW-0880">Kelch repeat</keyword>
<dbReference type="SMART" id="SM00225">
    <property type="entry name" value="BTB"/>
    <property type="match status" value="1"/>
</dbReference>
<dbReference type="SUPFAM" id="SSF54695">
    <property type="entry name" value="POZ domain"/>
    <property type="match status" value="1"/>
</dbReference>
<dbReference type="InterPro" id="IPR015915">
    <property type="entry name" value="Kelch-typ_b-propeller"/>
</dbReference>
<protein>
    <submittedName>
        <fullName evidence="5">Kelch-like protein 38</fullName>
    </submittedName>
</protein>
<reference evidence="5" key="1">
    <citation type="submission" date="2025-08" db="UniProtKB">
        <authorList>
            <consortium name="RefSeq"/>
        </authorList>
    </citation>
    <scope>IDENTIFICATION</scope>
    <source>
        <tissue evidence="5">Whole insect</tissue>
    </source>
</reference>
<dbReference type="Gene3D" id="2.120.10.80">
    <property type="entry name" value="Kelch-type beta propeller"/>
    <property type="match status" value="1"/>
</dbReference>
<gene>
    <name evidence="5" type="primary">LOC114327589</name>
</gene>
<dbReference type="PANTHER" id="PTHR24412">
    <property type="entry name" value="KELCH PROTEIN"/>
    <property type="match status" value="1"/>
</dbReference>
<name>A0A6P7F8D2_DIAVI</name>
<dbReference type="SMART" id="SM00875">
    <property type="entry name" value="BACK"/>
    <property type="match status" value="1"/>
</dbReference>
<organism evidence="5">
    <name type="scientific">Diabrotica virgifera virgifera</name>
    <name type="common">western corn rootworm</name>
    <dbReference type="NCBI Taxonomy" id="50390"/>
    <lineage>
        <taxon>Eukaryota</taxon>
        <taxon>Metazoa</taxon>
        <taxon>Ecdysozoa</taxon>
        <taxon>Arthropoda</taxon>
        <taxon>Hexapoda</taxon>
        <taxon>Insecta</taxon>
        <taxon>Pterygota</taxon>
        <taxon>Neoptera</taxon>
        <taxon>Endopterygota</taxon>
        <taxon>Coleoptera</taxon>
        <taxon>Polyphaga</taxon>
        <taxon>Cucujiformia</taxon>
        <taxon>Chrysomeloidea</taxon>
        <taxon>Chrysomelidae</taxon>
        <taxon>Galerucinae</taxon>
        <taxon>Diabroticina</taxon>
        <taxon>Diabroticites</taxon>
        <taxon>Diabrotica</taxon>
    </lineage>
</organism>
<keyword evidence="3" id="KW-0009">Actin-binding</keyword>
<evidence type="ECO:0000256" key="1">
    <source>
        <dbReference type="ARBA" id="ARBA00022441"/>
    </source>
</evidence>
<dbReference type="InterPro" id="IPR000210">
    <property type="entry name" value="BTB/POZ_dom"/>
</dbReference>
<dbReference type="Gene3D" id="1.25.40.420">
    <property type="match status" value="1"/>
</dbReference>
<accession>A0A6P7F8D2</accession>
<dbReference type="InterPro" id="IPR011705">
    <property type="entry name" value="BACK"/>
</dbReference>
<dbReference type="SUPFAM" id="SSF117281">
    <property type="entry name" value="Kelch motif"/>
    <property type="match status" value="1"/>
</dbReference>
<dbReference type="Gene3D" id="3.30.710.10">
    <property type="entry name" value="Potassium Channel Kv1.1, Chain A"/>
    <property type="match status" value="1"/>
</dbReference>
<dbReference type="OrthoDB" id="10027872at2759"/>
<dbReference type="InParanoid" id="A0A6P7F8D2"/>
<sequence length="596" mass="70082">MSCSEEVILEIEGTHLKCKKDVLISNSDYFKAMLEGNFIEKDQNTISIKDVDLKAVNIILMLLGDPTIYMEDEDILMVLHAACMLQFCEIKNMCLDKLNQIISVQNCLKIWIMAEQLDIKPLILKAKRLALTEFMTFIKENDSINDLNLQQLIRYIGSLHLVTDSELTVFQTLMKWWYGHSQDHTSDDFIKLLSCVNYKQLLPDHFRETLTYPDIANTEIEDILKCLYNILNNIPNCSCSKKCLDLASLLSQSIDRKIIIDRVPCLLVRNASNKVSNKIRLVENSQTVEGRSNLHVVYYDQKLGIFRRFVNILEHCHPFRLKGYKEYIFLVGGVCVPSNAERNYRLLMYDSIKEIWKTKSRMPFRVRNFKTCIVGSKMFITGNRGHPHVMPLHMFWYDYETDEWSTRYDCPRHIRDISYKCCNYLDKFLIFSLNWKCACTFEETSGFTILPLVYPPTLDNDIKNMQIKCGKFSLFAYKDRLYLKGTKILEMKKIYDGLEVIFIKTISTVKYDDLETTICDNMVYTLYREHTIHGYMYSFEKFNLDTHEMEIIFDGLKTLQVEEKLFNLDQRYHSLNIFSVSHHNLFDENELVNKNF</sequence>
<keyword evidence="2" id="KW-0677">Repeat</keyword>
<evidence type="ECO:0000259" key="4">
    <source>
        <dbReference type="PROSITE" id="PS50097"/>
    </source>
</evidence>
<evidence type="ECO:0000313" key="5">
    <source>
        <dbReference type="RefSeq" id="XP_028132059.1"/>
    </source>
</evidence>
<dbReference type="PROSITE" id="PS50097">
    <property type="entry name" value="BTB"/>
    <property type="match status" value="1"/>
</dbReference>